<accession>A0A6G1G3I4</accession>
<gene>
    <name evidence="2 4" type="ORF">P152DRAFT_341176</name>
</gene>
<feature type="compositionally biased region" description="Polar residues" evidence="1">
    <location>
        <begin position="82"/>
        <end position="92"/>
    </location>
</feature>
<protein>
    <recommendedName>
        <fullName evidence="5">Carbohydrate-binding module family 50 protein</fullName>
    </recommendedName>
</protein>
<feature type="compositionally biased region" description="Basic and acidic residues" evidence="1">
    <location>
        <begin position="142"/>
        <end position="158"/>
    </location>
</feature>
<dbReference type="Proteomes" id="UP000504638">
    <property type="component" value="Unplaced"/>
</dbReference>
<reference evidence="2 4" key="1">
    <citation type="submission" date="2020-01" db="EMBL/GenBank/DDBJ databases">
        <authorList>
            <consortium name="DOE Joint Genome Institute"/>
            <person name="Haridas S."/>
            <person name="Albert R."/>
            <person name="Binder M."/>
            <person name="Bloem J."/>
            <person name="Labutti K."/>
            <person name="Salamov A."/>
            <person name="Andreopoulos B."/>
            <person name="Baker S.E."/>
            <person name="Barry K."/>
            <person name="Bills G."/>
            <person name="Bluhm B.H."/>
            <person name="Cannon C."/>
            <person name="Castanera R."/>
            <person name="Culley D.E."/>
            <person name="Daum C."/>
            <person name="Ezra D."/>
            <person name="Gonzalez J.B."/>
            <person name="Henrissat B."/>
            <person name="Kuo A."/>
            <person name="Liang C."/>
            <person name="Lipzen A."/>
            <person name="Lutzoni F."/>
            <person name="Magnuson J."/>
            <person name="Mondo S."/>
            <person name="Nolan M."/>
            <person name="Ohm R."/>
            <person name="Pangilinan J."/>
            <person name="Park H.-J."/>
            <person name="Ramirez L."/>
            <person name="Alfaro M."/>
            <person name="Sun H."/>
            <person name="Tritt A."/>
            <person name="Yoshinaga Y."/>
            <person name="Zwiers L.-H."/>
            <person name="Turgeon B.G."/>
            <person name="Goodwin S.B."/>
            <person name="Spatafora J.W."/>
            <person name="Crous P.W."/>
            <person name="Grigoriev I.V."/>
        </authorList>
    </citation>
    <scope>NUCLEOTIDE SEQUENCE</scope>
    <source>
        <strain evidence="2 4">CBS 781.70</strain>
    </source>
</reference>
<feature type="region of interest" description="Disordered" evidence="1">
    <location>
        <begin position="130"/>
        <end position="178"/>
    </location>
</feature>
<evidence type="ECO:0008006" key="5">
    <source>
        <dbReference type="Google" id="ProtNLM"/>
    </source>
</evidence>
<name>A0A6G1G3I4_9PEZI</name>
<dbReference type="EMBL" id="ML975157">
    <property type="protein sequence ID" value="KAF1812491.1"/>
    <property type="molecule type" value="Genomic_DNA"/>
</dbReference>
<feature type="region of interest" description="Disordered" evidence="1">
    <location>
        <begin position="61"/>
        <end position="109"/>
    </location>
</feature>
<dbReference type="AlphaFoldDB" id="A0A6G1G3I4"/>
<dbReference type="OrthoDB" id="2107166at2759"/>
<reference evidence="4" key="3">
    <citation type="submission" date="2025-04" db="UniProtKB">
        <authorList>
            <consortium name="RefSeq"/>
        </authorList>
    </citation>
    <scope>IDENTIFICATION</scope>
    <source>
        <strain evidence="4">CBS 781.70</strain>
    </source>
</reference>
<evidence type="ECO:0000256" key="1">
    <source>
        <dbReference type="SAM" id="MobiDB-lite"/>
    </source>
</evidence>
<keyword evidence="3" id="KW-1185">Reference proteome</keyword>
<evidence type="ECO:0000313" key="3">
    <source>
        <dbReference type="Proteomes" id="UP000504638"/>
    </source>
</evidence>
<dbReference type="GeneID" id="54415900"/>
<proteinExistence type="predicted"/>
<reference evidence="4" key="2">
    <citation type="submission" date="2020-04" db="EMBL/GenBank/DDBJ databases">
        <authorList>
            <consortium name="NCBI Genome Project"/>
        </authorList>
    </citation>
    <scope>NUCLEOTIDE SEQUENCE</scope>
    <source>
        <strain evidence="4">CBS 781.70</strain>
    </source>
</reference>
<dbReference type="RefSeq" id="XP_033534122.1">
    <property type="nucleotide sequence ID" value="XM_033675330.1"/>
</dbReference>
<organism evidence="2">
    <name type="scientific">Eremomyces bilateralis CBS 781.70</name>
    <dbReference type="NCBI Taxonomy" id="1392243"/>
    <lineage>
        <taxon>Eukaryota</taxon>
        <taxon>Fungi</taxon>
        <taxon>Dikarya</taxon>
        <taxon>Ascomycota</taxon>
        <taxon>Pezizomycotina</taxon>
        <taxon>Dothideomycetes</taxon>
        <taxon>Dothideomycetes incertae sedis</taxon>
        <taxon>Eremomycetales</taxon>
        <taxon>Eremomycetaceae</taxon>
        <taxon>Eremomyces</taxon>
    </lineage>
</organism>
<sequence>MGRWGDLDEDEYRLPEGMKRIAYDADTQIYTYQDTDGSIWAGQPGAIYGSLRRVNDDIVDNEAPGMYESPTADADIEKKLSQDSSPSKSRFTSFDALWPEHDGKAGNTREATFGVLAPLTKLPRSLISRVRSRRQTASWVPKRRESRDERVSEKRDGLSEQNLGSKVESRKMSRRGTV</sequence>
<evidence type="ECO:0000313" key="4">
    <source>
        <dbReference type="RefSeq" id="XP_033534122.1"/>
    </source>
</evidence>
<evidence type="ECO:0000313" key="2">
    <source>
        <dbReference type="EMBL" id="KAF1812491.1"/>
    </source>
</evidence>